<dbReference type="SMART" id="SM00369">
    <property type="entry name" value="LRR_TYP"/>
    <property type="match status" value="4"/>
</dbReference>
<reference evidence="6" key="2">
    <citation type="journal article" date="2021" name="PeerJ">
        <title>Extensive microbial diversity within the chicken gut microbiome revealed by metagenomics and culture.</title>
        <authorList>
            <person name="Gilroy R."/>
            <person name="Ravi A."/>
            <person name="Getino M."/>
            <person name="Pursley I."/>
            <person name="Horton D.L."/>
            <person name="Alikhan N.F."/>
            <person name="Baker D."/>
            <person name="Gharbi K."/>
            <person name="Hall N."/>
            <person name="Watson M."/>
            <person name="Adriaenssens E.M."/>
            <person name="Foster-Nyarko E."/>
            <person name="Jarju S."/>
            <person name="Secka A."/>
            <person name="Antonio M."/>
            <person name="Oren A."/>
            <person name="Chaudhuri R.R."/>
            <person name="La Ragione R."/>
            <person name="Hildebrand F."/>
            <person name="Pallen M.J."/>
        </authorList>
    </citation>
    <scope>NUCLEOTIDE SEQUENCE</scope>
    <source>
        <strain evidence="6">CHK191-8634</strain>
    </source>
</reference>
<gene>
    <name evidence="6" type="ORF">IAB67_03165</name>
</gene>
<dbReference type="InterPro" id="IPR003591">
    <property type="entry name" value="Leu-rich_rpt_typical-subtyp"/>
</dbReference>
<evidence type="ECO:0000313" key="6">
    <source>
        <dbReference type="EMBL" id="HIU43279.1"/>
    </source>
</evidence>
<accession>A0A9D1IWG5</accession>
<proteinExistence type="predicted"/>
<organism evidence="6 7">
    <name type="scientific">Candidatus Ventrousia excrementavium</name>
    <dbReference type="NCBI Taxonomy" id="2840961"/>
    <lineage>
        <taxon>Bacteria</taxon>
        <taxon>Bacillati</taxon>
        <taxon>Bacillota</taxon>
        <taxon>Clostridia</taxon>
        <taxon>Eubacteriales</taxon>
        <taxon>Clostridiaceae</taxon>
        <taxon>Clostridiaceae incertae sedis</taxon>
        <taxon>Candidatus Ventrousia</taxon>
    </lineage>
</organism>
<evidence type="ECO:0000256" key="4">
    <source>
        <dbReference type="SAM" id="SignalP"/>
    </source>
</evidence>
<dbReference type="PANTHER" id="PTHR46652:SF3">
    <property type="entry name" value="LEUCINE-RICH REPEAT-CONTAINING PROTEIN 9"/>
    <property type="match status" value="1"/>
</dbReference>
<sequence length="438" mass="47959">MKFRALWLLLCIFLLTGCQTKEPADTDAGHLSPPPDAAADSSAGNPPQNGAGGLSSGQADNDIPLDEQKAEIKPPPDGIEWQDPLVQFILTASLLPDEYQQFCEENLDLAGRANYTDGDFYARALAWEQYMAAHDLQVPEERLHQVFHFETWLHSSDSTVIELYLHDPEKGDIRVMPPGAAPTVQISSLDDLRHLPNLEVVRVAYNTFVRNIRTLKDLQHLTTLSIGTGYEFYADELENFPALRDLQVVGRWAPIEERQLIEIGKAVHLERLSLSGVNAADLSALAGLKNLKELSISSSNIADWSALAQLPQLESLSISASVHNLTELDVLAQLPGLTSLSLESNYISDLSPLSGLTGLKTLNLWQNCISDLSPLQSLTGLEVLDLSENRIRDVSPLAPLLRQLDELDVSYNEIEDLSPLGQFAQDGLSVAGNPGAES</sequence>
<evidence type="ECO:0000256" key="1">
    <source>
        <dbReference type="ARBA" id="ARBA00022614"/>
    </source>
</evidence>
<evidence type="ECO:0000313" key="7">
    <source>
        <dbReference type="Proteomes" id="UP000824073"/>
    </source>
</evidence>
<feature type="region of interest" description="Disordered" evidence="3">
    <location>
        <begin position="24"/>
        <end position="62"/>
    </location>
</feature>
<feature type="signal peptide" evidence="4">
    <location>
        <begin position="1"/>
        <end position="20"/>
    </location>
</feature>
<feature type="chain" id="PRO_5038713122" evidence="4">
    <location>
        <begin position="21"/>
        <end position="438"/>
    </location>
</feature>
<feature type="domain" description="Disease resistance R13L4/SHOC-2-like LRR" evidence="5">
    <location>
        <begin position="194"/>
        <end position="346"/>
    </location>
</feature>
<dbReference type="InterPro" id="IPR025875">
    <property type="entry name" value="Leu-rich_rpt_4"/>
</dbReference>
<dbReference type="InterPro" id="IPR001611">
    <property type="entry name" value="Leu-rich_rpt"/>
</dbReference>
<dbReference type="Pfam" id="PF12799">
    <property type="entry name" value="LRR_4"/>
    <property type="match status" value="1"/>
</dbReference>
<dbReference type="Pfam" id="PF23598">
    <property type="entry name" value="LRR_14"/>
    <property type="match status" value="1"/>
</dbReference>
<dbReference type="InterPro" id="IPR055414">
    <property type="entry name" value="LRR_R13L4/SHOC2-like"/>
</dbReference>
<dbReference type="PROSITE" id="PS51450">
    <property type="entry name" value="LRR"/>
    <property type="match status" value="4"/>
</dbReference>
<dbReference type="Proteomes" id="UP000824073">
    <property type="component" value="Unassembled WGS sequence"/>
</dbReference>
<reference evidence="6" key="1">
    <citation type="submission" date="2020-10" db="EMBL/GenBank/DDBJ databases">
        <authorList>
            <person name="Gilroy R."/>
        </authorList>
    </citation>
    <scope>NUCLEOTIDE SEQUENCE</scope>
    <source>
        <strain evidence="6">CHK191-8634</strain>
    </source>
</reference>
<evidence type="ECO:0000256" key="2">
    <source>
        <dbReference type="ARBA" id="ARBA00022737"/>
    </source>
</evidence>
<evidence type="ECO:0000256" key="3">
    <source>
        <dbReference type="SAM" id="MobiDB-lite"/>
    </source>
</evidence>
<dbReference type="InterPro" id="IPR050836">
    <property type="entry name" value="SDS22/Internalin_LRR"/>
</dbReference>
<dbReference type="SUPFAM" id="SSF52058">
    <property type="entry name" value="L domain-like"/>
    <property type="match status" value="1"/>
</dbReference>
<keyword evidence="1" id="KW-0433">Leucine-rich repeat</keyword>
<comment type="caution">
    <text evidence="6">The sequence shown here is derived from an EMBL/GenBank/DDBJ whole genome shotgun (WGS) entry which is preliminary data.</text>
</comment>
<dbReference type="AlphaFoldDB" id="A0A9D1IWG5"/>
<dbReference type="EMBL" id="DVMR01000033">
    <property type="protein sequence ID" value="HIU43279.1"/>
    <property type="molecule type" value="Genomic_DNA"/>
</dbReference>
<keyword evidence="2" id="KW-0677">Repeat</keyword>
<keyword evidence="4" id="KW-0732">Signal</keyword>
<dbReference type="PANTHER" id="PTHR46652">
    <property type="entry name" value="LEUCINE-RICH REPEAT AND IQ DOMAIN-CONTAINING PROTEIN 1-RELATED"/>
    <property type="match status" value="1"/>
</dbReference>
<dbReference type="PROSITE" id="PS51257">
    <property type="entry name" value="PROKAR_LIPOPROTEIN"/>
    <property type="match status" value="1"/>
</dbReference>
<dbReference type="SMART" id="SM00365">
    <property type="entry name" value="LRR_SD22"/>
    <property type="match status" value="5"/>
</dbReference>
<evidence type="ECO:0000259" key="5">
    <source>
        <dbReference type="Pfam" id="PF23598"/>
    </source>
</evidence>
<dbReference type="InterPro" id="IPR032675">
    <property type="entry name" value="LRR_dom_sf"/>
</dbReference>
<dbReference type="Gene3D" id="3.80.10.10">
    <property type="entry name" value="Ribonuclease Inhibitor"/>
    <property type="match status" value="1"/>
</dbReference>
<protein>
    <submittedName>
        <fullName evidence="6">Leucine-rich repeat domain-containing protein</fullName>
    </submittedName>
</protein>
<name>A0A9D1IWG5_9CLOT</name>